<proteinExistence type="predicted"/>
<dbReference type="Pfam" id="PF13439">
    <property type="entry name" value="Glyco_transf_4"/>
    <property type="match status" value="1"/>
</dbReference>
<dbReference type="Pfam" id="PF00534">
    <property type="entry name" value="Glycos_transf_1"/>
    <property type="match status" value="1"/>
</dbReference>
<evidence type="ECO:0000259" key="2">
    <source>
        <dbReference type="Pfam" id="PF13439"/>
    </source>
</evidence>
<evidence type="ECO:0000313" key="3">
    <source>
        <dbReference type="EMBL" id="VAW63399.1"/>
    </source>
</evidence>
<dbReference type="CDD" id="cd03801">
    <property type="entry name" value="GT4_PimA-like"/>
    <property type="match status" value="1"/>
</dbReference>
<reference evidence="3" key="1">
    <citation type="submission" date="2018-06" db="EMBL/GenBank/DDBJ databases">
        <authorList>
            <person name="Zhirakovskaya E."/>
        </authorList>
    </citation>
    <scope>NUCLEOTIDE SEQUENCE</scope>
</reference>
<dbReference type="Gene3D" id="3.40.50.2000">
    <property type="entry name" value="Glycogen Phosphorylase B"/>
    <property type="match status" value="2"/>
</dbReference>
<feature type="domain" description="Glycosyltransferase subfamily 4-like N-terminal" evidence="2">
    <location>
        <begin position="25"/>
        <end position="166"/>
    </location>
</feature>
<organism evidence="3">
    <name type="scientific">hydrothermal vent metagenome</name>
    <dbReference type="NCBI Taxonomy" id="652676"/>
    <lineage>
        <taxon>unclassified sequences</taxon>
        <taxon>metagenomes</taxon>
        <taxon>ecological metagenomes</taxon>
    </lineage>
</organism>
<dbReference type="AlphaFoldDB" id="A0A3B0XNB9"/>
<dbReference type="PANTHER" id="PTHR45947:SF3">
    <property type="entry name" value="SULFOQUINOVOSYL TRANSFERASE SQD2"/>
    <property type="match status" value="1"/>
</dbReference>
<dbReference type="GO" id="GO:0016757">
    <property type="term" value="F:glycosyltransferase activity"/>
    <property type="evidence" value="ECO:0007669"/>
    <property type="project" value="InterPro"/>
</dbReference>
<dbReference type="EMBL" id="UOFG01000199">
    <property type="protein sequence ID" value="VAW63399.1"/>
    <property type="molecule type" value="Genomic_DNA"/>
</dbReference>
<sequence length="362" mass="39897">MNILVCTSSNSSLSSLRPEHEIYISMAKAGHNITIITHKSNAYSQRFTDHGITVIEKPIIKKVSIASILLIRSTIKHSTIDIVYATNSKSIPNAALACTGLKVKLVAYRGTASGLYWHDPGNYLGMLNPRIDGVICVSKYVYRFVSSKAAFKNKSIVAIYKGHDTTWYNNDPADLSEFGIQKSDFTAICVTNARPHKGLDIALKAVDQLSDIPDFHLLLVGKGIDKEPYKSLYENNSLKSRIHLAGYRNNAPELIAASNVLIQPSTGGEGLPRVILESLAYATPVIASANPGSREIIDDNVNGRIVPTGDVTALARNLRELYDSPRKLHTLTANSKIKLENEMSHKQTVEKYIEYFRSLLAK</sequence>
<dbReference type="PANTHER" id="PTHR45947">
    <property type="entry name" value="SULFOQUINOVOSYL TRANSFERASE SQD2"/>
    <property type="match status" value="1"/>
</dbReference>
<dbReference type="InterPro" id="IPR050194">
    <property type="entry name" value="Glycosyltransferase_grp1"/>
</dbReference>
<dbReference type="SUPFAM" id="SSF53756">
    <property type="entry name" value="UDP-Glycosyltransferase/glycogen phosphorylase"/>
    <property type="match status" value="1"/>
</dbReference>
<name>A0A3B0XNB9_9ZZZZ</name>
<gene>
    <name evidence="3" type="ORF">MNBD_GAMMA11-1577</name>
</gene>
<protein>
    <submittedName>
        <fullName evidence="3">Glycosyl transferase, group 1</fullName>
    </submittedName>
</protein>
<dbReference type="InterPro" id="IPR001296">
    <property type="entry name" value="Glyco_trans_1"/>
</dbReference>
<feature type="domain" description="Glycosyl transferase family 1" evidence="1">
    <location>
        <begin position="177"/>
        <end position="336"/>
    </location>
</feature>
<accession>A0A3B0XNB9</accession>
<evidence type="ECO:0000259" key="1">
    <source>
        <dbReference type="Pfam" id="PF00534"/>
    </source>
</evidence>
<dbReference type="InterPro" id="IPR028098">
    <property type="entry name" value="Glyco_trans_4-like_N"/>
</dbReference>
<keyword evidence="3" id="KW-0808">Transferase</keyword>